<proteinExistence type="inferred from homology"/>
<keyword evidence="3 9" id="KW-0547">Nucleotide-binding</keyword>
<comment type="caution">
    <text evidence="9">Lacks conserved residue(s) required for the propagation of feature annotation.</text>
</comment>
<comment type="function">
    <text evidence="9">Catalyzes the phosphorylation of ribose at O-5 in a reaction requiring ATP and magnesium. The resulting D-ribose-5-phosphate can then be used either for sythesis of nucleotides, histidine, and tryptophan, or as a component of the pentose phosphate pathway.</text>
</comment>
<feature type="binding site" evidence="9">
    <location>
        <begin position="247"/>
        <end position="248"/>
    </location>
    <ligand>
        <name>ATP</name>
        <dbReference type="ChEBI" id="CHEBI:30616"/>
    </ligand>
</feature>
<dbReference type="Pfam" id="PF00294">
    <property type="entry name" value="PfkB"/>
    <property type="match status" value="1"/>
</dbReference>
<feature type="binding site" evidence="9">
    <location>
        <position position="287"/>
    </location>
    <ligand>
        <name>K(+)</name>
        <dbReference type="ChEBI" id="CHEBI:29103"/>
    </ligand>
</feature>
<feature type="binding site" evidence="9">
    <location>
        <position position="242"/>
    </location>
    <ligand>
        <name>K(+)</name>
        <dbReference type="ChEBI" id="CHEBI:29103"/>
    </ligand>
</feature>
<feature type="binding site" evidence="9">
    <location>
        <begin position="37"/>
        <end position="41"/>
    </location>
    <ligand>
        <name>substrate</name>
    </ligand>
</feature>
<keyword evidence="5 9" id="KW-0067">ATP-binding</keyword>
<comment type="similarity">
    <text evidence="9">Belongs to the carbohydrate kinase PfkB family. Ribokinase subfamily.</text>
</comment>
<evidence type="ECO:0000256" key="2">
    <source>
        <dbReference type="ARBA" id="ARBA00022723"/>
    </source>
</evidence>
<keyword evidence="4 9" id="KW-0418">Kinase</keyword>
<keyword evidence="9" id="KW-0963">Cytoplasm</keyword>
<feature type="binding site" evidence="9">
    <location>
        <position position="179"/>
    </location>
    <ligand>
        <name>ATP</name>
        <dbReference type="ChEBI" id="CHEBI:30616"/>
    </ligand>
</feature>
<dbReference type="EC" id="2.7.1.15" evidence="9"/>
<evidence type="ECO:0000256" key="7">
    <source>
        <dbReference type="ARBA" id="ARBA00022958"/>
    </source>
</evidence>
<comment type="activity regulation">
    <text evidence="9">Activated by a monovalent cation that binds near, but not in, the active site. The most likely occupant of the site in vivo is potassium. Ion binding induces a conformational change that may alter substrate affinity.</text>
</comment>
<protein>
    <recommendedName>
        <fullName evidence="9">Ribokinase</fullName>
        <shortName evidence="9">RK</shortName>
        <ecNumber evidence="9">2.7.1.15</ecNumber>
    </recommendedName>
</protein>
<evidence type="ECO:0000256" key="1">
    <source>
        <dbReference type="ARBA" id="ARBA00022679"/>
    </source>
</evidence>
<evidence type="ECO:0000256" key="9">
    <source>
        <dbReference type="HAMAP-Rule" id="MF_01987"/>
    </source>
</evidence>
<keyword evidence="7 9" id="KW-0630">Potassium</keyword>
<feature type="active site" description="Proton acceptor" evidence="9">
    <location>
        <position position="248"/>
    </location>
</feature>
<dbReference type="EMBL" id="CP067420">
    <property type="protein sequence ID" value="QQP88121.1"/>
    <property type="molecule type" value="Genomic_DNA"/>
</dbReference>
<keyword evidence="12" id="KW-1185">Reference proteome</keyword>
<reference evidence="11" key="1">
    <citation type="submission" date="2021-02" db="EMBL/GenBank/DDBJ databases">
        <title>Skermanella TT6 skin isolate.</title>
        <authorList>
            <person name="Lee K."/>
            <person name="Ganzorig M."/>
        </authorList>
    </citation>
    <scope>NUCLEOTIDE SEQUENCE</scope>
    <source>
        <strain evidence="11">TT6</strain>
    </source>
</reference>
<dbReference type="PANTHER" id="PTHR10584:SF166">
    <property type="entry name" value="RIBOKINASE"/>
    <property type="match status" value="1"/>
</dbReference>
<feature type="binding site" evidence="9">
    <location>
        <position position="283"/>
    </location>
    <ligand>
        <name>K(+)</name>
        <dbReference type="ChEBI" id="CHEBI:29103"/>
    </ligand>
</feature>
<sequence>MILVFGSLNMDLVMTVPSLPKPGETVLCPAYQLKPGGKGNNQAIAAARAGAAVAMTGCIGPDAFGSTLVENLARDGVDTSGIQVAETATGCAMICVDADGENFISVASGANLSASADRIPDERLGAGITVLMQMEVPAEQNWALIRRAHALGARTVLNVAPAADVPPDILKLIDILVVNELEAAEIAGRLELSASSATGLARDLARTCGVTCVVTLGGAGALMAESGGALWTAAPLKISPVDTTGAGDAFCGILTAALDGGASPEEALHRASVGASIACLGLGAQESLPTAEAIDARLAEVSAPLRLS</sequence>
<organism evidence="11 12">
    <name type="scientific">Skermanella cutis</name>
    <dbReference type="NCBI Taxonomy" id="2775420"/>
    <lineage>
        <taxon>Bacteria</taxon>
        <taxon>Pseudomonadati</taxon>
        <taxon>Pseudomonadota</taxon>
        <taxon>Alphaproteobacteria</taxon>
        <taxon>Rhodospirillales</taxon>
        <taxon>Azospirillaceae</taxon>
        <taxon>Skermanella</taxon>
    </lineage>
</organism>
<comment type="subunit">
    <text evidence="9">Homodimer.</text>
</comment>
<feature type="binding site" evidence="9">
    <location>
        <position position="281"/>
    </location>
    <ligand>
        <name>K(+)</name>
        <dbReference type="ChEBI" id="CHEBI:29103"/>
    </ligand>
</feature>
<feature type="binding site" evidence="9">
    <location>
        <position position="278"/>
    </location>
    <ligand>
        <name>K(+)</name>
        <dbReference type="ChEBI" id="CHEBI:29103"/>
    </ligand>
</feature>
<evidence type="ECO:0000313" key="11">
    <source>
        <dbReference type="EMBL" id="QQP88121.1"/>
    </source>
</evidence>
<comment type="pathway">
    <text evidence="9">Carbohydrate metabolism; D-ribose degradation; D-ribose 5-phosphate from beta-D-ribopyranose: step 2/2.</text>
</comment>
<dbReference type="Gene3D" id="3.40.1190.20">
    <property type="match status" value="1"/>
</dbReference>
<keyword evidence="8 9" id="KW-0119">Carbohydrate metabolism</keyword>
<comment type="cofactor">
    <cofactor evidence="9">
        <name>Mg(2+)</name>
        <dbReference type="ChEBI" id="CHEBI:18420"/>
    </cofactor>
    <text evidence="9">Requires a divalent cation, most likely magnesium in vivo, as an electrophilic catalyst to aid phosphoryl group transfer. It is the chelate of the metal and the nucleotide that is the actual substrate.</text>
</comment>
<dbReference type="PANTHER" id="PTHR10584">
    <property type="entry name" value="SUGAR KINASE"/>
    <property type="match status" value="1"/>
</dbReference>
<feature type="binding site" evidence="9">
    <location>
        <begin position="9"/>
        <end position="11"/>
    </location>
    <ligand>
        <name>substrate</name>
    </ligand>
</feature>
<feature type="binding site" evidence="9">
    <location>
        <position position="135"/>
    </location>
    <ligand>
        <name>substrate</name>
    </ligand>
</feature>
<keyword evidence="2 9" id="KW-0479">Metal-binding</keyword>
<feature type="binding site" evidence="9">
    <location>
        <position position="244"/>
    </location>
    <ligand>
        <name>K(+)</name>
        <dbReference type="ChEBI" id="CHEBI:29103"/>
    </ligand>
</feature>
<dbReference type="SUPFAM" id="SSF53613">
    <property type="entry name" value="Ribokinase-like"/>
    <property type="match status" value="1"/>
</dbReference>
<evidence type="ECO:0000256" key="6">
    <source>
        <dbReference type="ARBA" id="ARBA00022842"/>
    </source>
</evidence>
<evidence type="ECO:0000313" key="12">
    <source>
        <dbReference type="Proteomes" id="UP000595197"/>
    </source>
</evidence>
<feature type="binding site" evidence="9">
    <location>
        <begin position="215"/>
        <end position="220"/>
    </location>
    <ligand>
        <name>ATP</name>
        <dbReference type="ChEBI" id="CHEBI:30616"/>
    </ligand>
</feature>
<feature type="domain" description="Carbohydrate kinase PfkB" evidence="10">
    <location>
        <begin position="2"/>
        <end position="290"/>
    </location>
</feature>
<comment type="catalytic activity">
    <reaction evidence="9">
        <text>D-ribose + ATP = D-ribose 5-phosphate + ADP + H(+)</text>
        <dbReference type="Rhea" id="RHEA:13697"/>
        <dbReference type="ChEBI" id="CHEBI:15378"/>
        <dbReference type="ChEBI" id="CHEBI:30616"/>
        <dbReference type="ChEBI" id="CHEBI:47013"/>
        <dbReference type="ChEBI" id="CHEBI:78346"/>
        <dbReference type="ChEBI" id="CHEBI:456216"/>
        <dbReference type="EC" id="2.7.1.15"/>
    </reaction>
</comment>
<dbReference type="PRINTS" id="PR00990">
    <property type="entry name" value="RIBOKINASE"/>
</dbReference>
<evidence type="ECO:0000256" key="4">
    <source>
        <dbReference type="ARBA" id="ARBA00022777"/>
    </source>
</evidence>
<name>A0ABX7B1U0_9PROT</name>
<dbReference type="InterPro" id="IPR002139">
    <property type="entry name" value="Ribo/fructo_kinase"/>
</dbReference>
<feature type="binding site" evidence="9">
    <location>
        <position position="248"/>
    </location>
    <ligand>
        <name>substrate</name>
    </ligand>
</feature>
<evidence type="ECO:0000256" key="8">
    <source>
        <dbReference type="ARBA" id="ARBA00023277"/>
    </source>
</evidence>
<dbReference type="CDD" id="cd01174">
    <property type="entry name" value="ribokinase"/>
    <property type="match status" value="1"/>
</dbReference>
<comment type="subcellular location">
    <subcellularLocation>
        <location evidence="9">Cytoplasm</location>
    </subcellularLocation>
</comment>
<accession>A0ABX7B1U0</accession>
<evidence type="ECO:0000256" key="3">
    <source>
        <dbReference type="ARBA" id="ARBA00022741"/>
    </source>
</evidence>
<dbReference type="InterPro" id="IPR011611">
    <property type="entry name" value="PfkB_dom"/>
</dbReference>
<keyword evidence="6 9" id="KW-0460">Magnesium</keyword>
<evidence type="ECO:0000259" key="10">
    <source>
        <dbReference type="Pfam" id="PF00294"/>
    </source>
</evidence>
<dbReference type="InterPro" id="IPR011877">
    <property type="entry name" value="Ribokinase"/>
</dbReference>
<dbReference type="RefSeq" id="WP_201072592.1">
    <property type="nucleotide sequence ID" value="NZ_CP067420.1"/>
</dbReference>
<gene>
    <name evidence="9" type="primary">rbsK</name>
    <name evidence="11" type="ORF">IGS68_18940</name>
</gene>
<keyword evidence="1 9" id="KW-0808">Transferase</keyword>
<dbReference type="InterPro" id="IPR029056">
    <property type="entry name" value="Ribokinase-like"/>
</dbReference>
<evidence type="ECO:0000256" key="5">
    <source>
        <dbReference type="ARBA" id="ARBA00022840"/>
    </source>
</evidence>
<dbReference type="HAMAP" id="MF_01987">
    <property type="entry name" value="Ribokinase"/>
    <property type="match status" value="1"/>
</dbReference>
<dbReference type="Proteomes" id="UP000595197">
    <property type="component" value="Chromosome"/>
</dbReference>